<dbReference type="Pfam" id="PF03358">
    <property type="entry name" value="FMN_red"/>
    <property type="match status" value="1"/>
</dbReference>
<evidence type="ECO:0000256" key="2">
    <source>
        <dbReference type="ARBA" id="ARBA00022643"/>
    </source>
</evidence>
<dbReference type="EMBL" id="JALBUR010000018">
    <property type="protein sequence ID" value="MDX8419988.1"/>
    <property type="molecule type" value="Genomic_DNA"/>
</dbReference>
<dbReference type="InterPro" id="IPR005025">
    <property type="entry name" value="FMN_Rdtase-like_dom"/>
</dbReference>
<evidence type="ECO:0000313" key="5">
    <source>
        <dbReference type="Proteomes" id="UP001286174"/>
    </source>
</evidence>
<feature type="domain" description="NADPH-dependent FMN reductase-like" evidence="3">
    <location>
        <begin position="1"/>
        <end position="122"/>
    </location>
</feature>
<evidence type="ECO:0000259" key="3">
    <source>
        <dbReference type="Pfam" id="PF03358"/>
    </source>
</evidence>
<keyword evidence="5" id="KW-1185">Reference proteome</keyword>
<gene>
    <name evidence="4" type="ORF">MOZ60_07750</name>
</gene>
<keyword evidence="1" id="KW-0285">Flavoprotein</keyword>
<dbReference type="InterPro" id="IPR051796">
    <property type="entry name" value="ISF_SsuE-like"/>
</dbReference>
<dbReference type="Proteomes" id="UP001286174">
    <property type="component" value="Unassembled WGS sequence"/>
</dbReference>
<sequence length="214" mass="24451">MKTIVLNASPRKTWNTAKLLKSAAKGAEDAGAQVTYIDLYDLNFTGCRSCMLCKRKGVQRCHCYWPDDLSPVIDQIFASDVMLIGTCIYLGRPASRYFELMERLHFCALSYDDYHCYFTGKVNVGMFVAMNATKPFYDRMYKDAFEGYAAELKMLNGTVELHPCYNTLQVADYSKFDMASFDETAKRYAHEHEFPKDLENAYQVGKHLSTPATH</sequence>
<dbReference type="PANTHER" id="PTHR43278">
    <property type="entry name" value="NAD(P)H-DEPENDENT FMN-CONTAINING OXIDOREDUCTASE YWQN-RELATED"/>
    <property type="match status" value="1"/>
</dbReference>
<dbReference type="SUPFAM" id="SSF52218">
    <property type="entry name" value="Flavoproteins"/>
    <property type="match status" value="1"/>
</dbReference>
<dbReference type="AlphaFoldDB" id="A0AB35U4G7"/>
<proteinExistence type="predicted"/>
<comment type="caution">
    <text evidence="4">The sequence shown here is derived from an EMBL/GenBank/DDBJ whole genome shotgun (WGS) entry which is preliminary data.</text>
</comment>
<reference evidence="4 5" key="1">
    <citation type="submission" date="2022-03" db="EMBL/GenBank/DDBJ databases">
        <title>Novel taxa within the pig intestine.</title>
        <authorList>
            <person name="Wylensek D."/>
            <person name="Bishof K."/>
            <person name="Afrizal A."/>
            <person name="Clavel T."/>
        </authorList>
    </citation>
    <scope>NUCLEOTIDE SEQUENCE [LARGE SCALE GENOMIC DNA]</scope>
    <source>
        <strain evidence="4 5">CLA-KB-P133</strain>
    </source>
</reference>
<dbReference type="PANTHER" id="PTHR43278:SF2">
    <property type="entry name" value="IRON-SULFUR FLAVOPROTEIN"/>
    <property type="match status" value="1"/>
</dbReference>
<name>A0AB35U4G7_9FIRM</name>
<dbReference type="GO" id="GO:0016491">
    <property type="term" value="F:oxidoreductase activity"/>
    <property type="evidence" value="ECO:0007669"/>
    <property type="project" value="InterPro"/>
</dbReference>
<evidence type="ECO:0000313" key="4">
    <source>
        <dbReference type="EMBL" id="MDX8419988.1"/>
    </source>
</evidence>
<organism evidence="4 5">
    <name type="scientific">Grylomicrobium aquisgranensis</name>
    <dbReference type="NCBI Taxonomy" id="2926318"/>
    <lineage>
        <taxon>Bacteria</taxon>
        <taxon>Bacillati</taxon>
        <taxon>Bacillota</taxon>
        <taxon>Erysipelotrichia</taxon>
        <taxon>Erysipelotrichales</taxon>
        <taxon>Erysipelotrichaceae</taxon>
        <taxon>Grylomicrobium</taxon>
    </lineage>
</organism>
<dbReference type="Gene3D" id="3.40.50.360">
    <property type="match status" value="1"/>
</dbReference>
<keyword evidence="2" id="KW-0288">FMN</keyword>
<accession>A0AB35U4G7</accession>
<protein>
    <submittedName>
        <fullName evidence="4">Flavodoxin family protein</fullName>
    </submittedName>
</protein>
<evidence type="ECO:0000256" key="1">
    <source>
        <dbReference type="ARBA" id="ARBA00022630"/>
    </source>
</evidence>
<dbReference type="InterPro" id="IPR029039">
    <property type="entry name" value="Flavoprotein-like_sf"/>
</dbReference>
<dbReference type="RefSeq" id="WP_320104302.1">
    <property type="nucleotide sequence ID" value="NZ_JALBUR010000018.1"/>
</dbReference>